<dbReference type="AlphaFoldDB" id="A0A1G5S6U1"/>
<proteinExistence type="predicted"/>
<dbReference type="STRING" id="1120920.SAMN03080599_03351"/>
<dbReference type="EMBL" id="FMWL01000034">
    <property type="protein sequence ID" value="SCZ82094.1"/>
    <property type="molecule type" value="Genomic_DNA"/>
</dbReference>
<reference evidence="1 2" key="1">
    <citation type="submission" date="2016-10" db="EMBL/GenBank/DDBJ databases">
        <authorList>
            <person name="de Groot N.N."/>
        </authorList>
    </citation>
    <scope>NUCLEOTIDE SEQUENCE [LARGE SCALE GENOMIC DNA]</scope>
    <source>
        <strain evidence="1 2">DSM 2784</strain>
    </source>
</reference>
<organism evidence="1 2">
    <name type="scientific">Acidaminobacter hydrogenoformans DSM 2784</name>
    <dbReference type="NCBI Taxonomy" id="1120920"/>
    <lineage>
        <taxon>Bacteria</taxon>
        <taxon>Bacillati</taxon>
        <taxon>Bacillota</taxon>
        <taxon>Clostridia</taxon>
        <taxon>Peptostreptococcales</taxon>
        <taxon>Acidaminobacteraceae</taxon>
        <taxon>Acidaminobacter</taxon>
    </lineage>
</organism>
<gene>
    <name evidence="1" type="ORF">SAMN03080599_03351</name>
</gene>
<sequence>MRSTNKLVKTMLSDIRTEAYNRGFEAGKAEGYDLAHSFEKALYMVGQTPFAVDLKPAEFDKIQLEVDEMDSTAYLEHLLWLSENLTPEQLGWMNRTLLFAIRGLWEDPEGEDYDFSGPDDQEEDEVIPFTEAVPGDLLDKYKHFTRVVETR</sequence>
<dbReference type="RefSeq" id="WP_092593530.1">
    <property type="nucleotide sequence ID" value="NZ_FMWL01000034.1"/>
</dbReference>
<evidence type="ECO:0000313" key="1">
    <source>
        <dbReference type="EMBL" id="SCZ82094.1"/>
    </source>
</evidence>
<accession>A0A1G5S6U1</accession>
<name>A0A1G5S6U1_9FIRM</name>
<protein>
    <submittedName>
        <fullName evidence="1">Uncharacterized protein</fullName>
    </submittedName>
</protein>
<evidence type="ECO:0000313" key="2">
    <source>
        <dbReference type="Proteomes" id="UP000199208"/>
    </source>
</evidence>
<dbReference type="Proteomes" id="UP000199208">
    <property type="component" value="Unassembled WGS sequence"/>
</dbReference>
<keyword evidence="2" id="KW-1185">Reference proteome</keyword>